<evidence type="ECO:0000256" key="3">
    <source>
        <dbReference type="ARBA" id="ARBA00022729"/>
    </source>
</evidence>
<keyword evidence="6" id="KW-0325">Glycoprotein</keyword>
<sequence length="556" mass="63834">MSISQEILALIRRVKCPHFDEFESRKRIRQFFLPRRICIFAIGLFVLLYFLIFSKSSTTSIAELCLDDRLRHWKLRENDFSISLLGQTLHFTANGFLGIGNDGELRIKDTSSRVLSFVTAFFPLISARIEQYNSESSASITDYRTGTIKRIQCFTIEKCVCITRSVYAHRSRPHILVQEIQTNNPTVRFQIFFKNEFSSIGDSFVYTRSFESKSSRTTMAVICSSVPKNVIVEWKREDSSRFTCAFDYEVDLLGLHSVTFGISKSFAPNALNPRLINFTRYALLANSRDLLIEKFSTDEQKKVHLAFNLLLKNDMCYNGHSTLMMPSKLWKASESMSELIRTIDIWILTLEKRGCFNLVKAGATGIAQAFVLSLLAFKFSGEHMEMEIDPSDLHREISVNNLPFSPNINLSIVVQLDDENRPYFLLSSPSLVYACDAGCLDVPIELGQNRVRLPIKVTRPLTPILYISANKKHLEQLHGAIHVFEVVNAPAHEHDLIALHKHGHRLGGLPLSFWVLLCALVIVFHLFLFKLLYSEWKKGDSTPYNYYLRQRYMRTH</sequence>
<name>A0A0N4UIV6_DRAME</name>
<dbReference type="STRING" id="318479.A0A0N4UIV6"/>
<reference evidence="11" key="1">
    <citation type="submission" date="2016-04" db="UniProtKB">
        <authorList>
            <consortium name="WormBaseParasite"/>
        </authorList>
    </citation>
    <scope>IDENTIFICATION</scope>
</reference>
<evidence type="ECO:0000313" key="8">
    <source>
        <dbReference type="EMBL" id="VDN51850.1"/>
    </source>
</evidence>
<evidence type="ECO:0000256" key="7">
    <source>
        <dbReference type="SAM" id="Phobius"/>
    </source>
</evidence>
<evidence type="ECO:0000256" key="4">
    <source>
        <dbReference type="ARBA" id="ARBA00022989"/>
    </source>
</evidence>
<keyword evidence="2 7" id="KW-0812">Transmembrane</keyword>
<gene>
    <name evidence="8" type="ORF">DME_LOCUS1823</name>
</gene>
<dbReference type="Proteomes" id="UP000274756">
    <property type="component" value="Unassembled WGS sequence"/>
</dbReference>
<dbReference type="OrthoDB" id="10017443at2759"/>
<dbReference type="PANTHER" id="PTHR31386">
    <property type="entry name" value="UNCHARACTERIZED PROTEIN KIAA2013"/>
    <property type="match status" value="1"/>
</dbReference>
<dbReference type="Pfam" id="PF10222">
    <property type="entry name" value="DUF2152"/>
    <property type="match status" value="2"/>
</dbReference>
<feature type="transmembrane region" description="Helical" evidence="7">
    <location>
        <begin position="33"/>
        <end position="52"/>
    </location>
</feature>
<reference evidence="8 10" key="2">
    <citation type="submission" date="2018-11" db="EMBL/GenBank/DDBJ databases">
        <authorList>
            <consortium name="Pathogen Informatics"/>
        </authorList>
    </citation>
    <scope>NUCLEOTIDE SEQUENCE [LARGE SCALE GENOMIC DNA]</scope>
</reference>
<evidence type="ECO:0000256" key="1">
    <source>
        <dbReference type="ARBA" id="ARBA00004479"/>
    </source>
</evidence>
<dbReference type="InterPro" id="IPR018795">
    <property type="entry name" value="K2013-like"/>
</dbReference>
<evidence type="ECO:0000256" key="2">
    <source>
        <dbReference type="ARBA" id="ARBA00022692"/>
    </source>
</evidence>
<organism evidence="9 11">
    <name type="scientific">Dracunculus medinensis</name>
    <name type="common">Guinea worm</name>
    <dbReference type="NCBI Taxonomy" id="318479"/>
    <lineage>
        <taxon>Eukaryota</taxon>
        <taxon>Metazoa</taxon>
        <taxon>Ecdysozoa</taxon>
        <taxon>Nematoda</taxon>
        <taxon>Chromadorea</taxon>
        <taxon>Rhabditida</taxon>
        <taxon>Spirurina</taxon>
        <taxon>Dracunculoidea</taxon>
        <taxon>Dracunculidae</taxon>
        <taxon>Dracunculus</taxon>
    </lineage>
</organism>
<evidence type="ECO:0000313" key="9">
    <source>
        <dbReference type="Proteomes" id="UP000038040"/>
    </source>
</evidence>
<feature type="transmembrane region" description="Helical" evidence="7">
    <location>
        <begin position="511"/>
        <end position="533"/>
    </location>
</feature>
<dbReference type="AlphaFoldDB" id="A0A0N4UIV6"/>
<dbReference type="EMBL" id="UYYG01000033">
    <property type="protein sequence ID" value="VDN51850.1"/>
    <property type="molecule type" value="Genomic_DNA"/>
</dbReference>
<dbReference type="WBParaSite" id="DME_0000755601-mRNA-1">
    <property type="protein sequence ID" value="DME_0000755601-mRNA-1"/>
    <property type="gene ID" value="DME_0000755601"/>
</dbReference>
<keyword evidence="3" id="KW-0732">Signal</keyword>
<comment type="subcellular location">
    <subcellularLocation>
        <location evidence="1">Membrane</location>
        <topology evidence="1">Single-pass type I membrane protein</topology>
    </subcellularLocation>
</comment>
<proteinExistence type="predicted"/>
<evidence type="ECO:0000313" key="11">
    <source>
        <dbReference type="WBParaSite" id="DME_0000755601-mRNA-1"/>
    </source>
</evidence>
<dbReference type="Proteomes" id="UP000038040">
    <property type="component" value="Unplaced"/>
</dbReference>
<evidence type="ECO:0000256" key="6">
    <source>
        <dbReference type="ARBA" id="ARBA00023180"/>
    </source>
</evidence>
<dbReference type="GO" id="GO:0016020">
    <property type="term" value="C:membrane"/>
    <property type="evidence" value="ECO:0007669"/>
    <property type="project" value="UniProtKB-SubCell"/>
</dbReference>
<keyword evidence="5 7" id="KW-0472">Membrane</keyword>
<accession>A0A0N4UIV6</accession>
<keyword evidence="10" id="KW-1185">Reference proteome</keyword>
<dbReference type="PANTHER" id="PTHR31386:SF2">
    <property type="entry name" value="SIMILAR TO RIKEN CDNA 2510039O18"/>
    <property type="match status" value="1"/>
</dbReference>
<keyword evidence="4 7" id="KW-1133">Transmembrane helix</keyword>
<evidence type="ECO:0000256" key="5">
    <source>
        <dbReference type="ARBA" id="ARBA00023136"/>
    </source>
</evidence>
<evidence type="ECO:0000313" key="10">
    <source>
        <dbReference type="Proteomes" id="UP000274756"/>
    </source>
</evidence>
<protein>
    <submittedName>
        <fullName evidence="8 11">Uncharacterized protein</fullName>
    </submittedName>
</protein>